<evidence type="ECO:0000313" key="1">
    <source>
        <dbReference type="EMBL" id="PBK91031.1"/>
    </source>
</evidence>
<dbReference type="AlphaFoldDB" id="A0A2H3D705"/>
<dbReference type="InParanoid" id="A0A2H3D705"/>
<gene>
    <name evidence="1" type="ORF">ARMGADRAFT_1032107</name>
</gene>
<keyword evidence="2" id="KW-1185">Reference proteome</keyword>
<dbReference type="EMBL" id="KZ293663">
    <property type="protein sequence ID" value="PBK91031.1"/>
    <property type="molecule type" value="Genomic_DNA"/>
</dbReference>
<name>A0A2H3D705_ARMGA</name>
<evidence type="ECO:0000313" key="2">
    <source>
        <dbReference type="Proteomes" id="UP000217790"/>
    </source>
</evidence>
<dbReference type="Proteomes" id="UP000217790">
    <property type="component" value="Unassembled WGS sequence"/>
</dbReference>
<sequence length="276" mass="31528">MNTLATYLQPEIKSILDSVHPFLAAHKSYFPKDSDPTVIHFLAMATALANNLSPAFQSSQWDAWKIEDPTRMFKLLGLSKPRFNPSDTFPGKTHAPSLPSLPLKRNHFQVDHYLFLCLAHTWYPQVLNFDILVNWCQLDVANLIYHVHPFLVAHVEHFPDDEDPLALQFPMTVTVVASNLGPCFFDPDWTLWLEQDCRHLVIGFQNFKSPFPGDLHFPGSQHLVIQSDSLPNSKATLYTSNLPFFQLSRAGVYPIHLPVQLFSNFYIWPDMDIPAT</sequence>
<accession>A0A2H3D705</accession>
<protein>
    <submittedName>
        <fullName evidence="1">Uncharacterized protein</fullName>
    </submittedName>
</protein>
<dbReference type="OrthoDB" id="3002131at2759"/>
<proteinExistence type="predicted"/>
<organism evidence="1 2">
    <name type="scientific">Armillaria gallica</name>
    <name type="common">Bulbous honey fungus</name>
    <name type="synonym">Armillaria bulbosa</name>
    <dbReference type="NCBI Taxonomy" id="47427"/>
    <lineage>
        <taxon>Eukaryota</taxon>
        <taxon>Fungi</taxon>
        <taxon>Dikarya</taxon>
        <taxon>Basidiomycota</taxon>
        <taxon>Agaricomycotina</taxon>
        <taxon>Agaricomycetes</taxon>
        <taxon>Agaricomycetidae</taxon>
        <taxon>Agaricales</taxon>
        <taxon>Marasmiineae</taxon>
        <taxon>Physalacriaceae</taxon>
        <taxon>Armillaria</taxon>
    </lineage>
</organism>
<reference evidence="2" key="1">
    <citation type="journal article" date="2017" name="Nat. Ecol. Evol.">
        <title>Genome expansion and lineage-specific genetic innovations in the forest pathogenic fungi Armillaria.</title>
        <authorList>
            <person name="Sipos G."/>
            <person name="Prasanna A.N."/>
            <person name="Walter M.C."/>
            <person name="O'Connor E."/>
            <person name="Balint B."/>
            <person name="Krizsan K."/>
            <person name="Kiss B."/>
            <person name="Hess J."/>
            <person name="Varga T."/>
            <person name="Slot J."/>
            <person name="Riley R."/>
            <person name="Boka B."/>
            <person name="Rigling D."/>
            <person name="Barry K."/>
            <person name="Lee J."/>
            <person name="Mihaltcheva S."/>
            <person name="LaButti K."/>
            <person name="Lipzen A."/>
            <person name="Waldron R."/>
            <person name="Moloney N.M."/>
            <person name="Sperisen C."/>
            <person name="Kredics L."/>
            <person name="Vagvoelgyi C."/>
            <person name="Patrignani A."/>
            <person name="Fitzpatrick D."/>
            <person name="Nagy I."/>
            <person name="Doyle S."/>
            <person name="Anderson J.B."/>
            <person name="Grigoriev I.V."/>
            <person name="Gueldener U."/>
            <person name="Muensterkoetter M."/>
            <person name="Nagy L.G."/>
        </authorList>
    </citation>
    <scope>NUCLEOTIDE SEQUENCE [LARGE SCALE GENOMIC DNA]</scope>
    <source>
        <strain evidence="2">Ar21-2</strain>
    </source>
</reference>